<dbReference type="Proteomes" id="UP000265798">
    <property type="component" value="Unassembled WGS sequence"/>
</dbReference>
<evidence type="ECO:0000313" key="1">
    <source>
        <dbReference type="EMBL" id="RHX84733.1"/>
    </source>
</evidence>
<organism evidence="1 2">
    <name type="scientific">Leptospira stimsonii</name>
    <dbReference type="NCBI Taxonomy" id="2202203"/>
    <lineage>
        <taxon>Bacteria</taxon>
        <taxon>Pseudomonadati</taxon>
        <taxon>Spirochaetota</taxon>
        <taxon>Spirochaetia</taxon>
        <taxon>Leptospirales</taxon>
        <taxon>Leptospiraceae</taxon>
        <taxon>Leptospira</taxon>
    </lineage>
</organism>
<sequence length="130" mass="15628">MPTKNTLNSNFKKIQKELNQSNEQMAEVFRCSVPTFELYKAGKQIIPEYRWDYFEAKYQIRREWMQTGRGDREKKSSNDILRELGEEMKFLKKLKTQKLADRLAKIPDDLPPKKLKILHDFLDLYLEKIE</sequence>
<name>A0A396YRR7_9LEPT</name>
<comment type="caution">
    <text evidence="1">The sequence shown here is derived from an EMBL/GenBank/DDBJ whole genome shotgun (WGS) entry which is preliminary data.</text>
</comment>
<proteinExistence type="predicted"/>
<protein>
    <submittedName>
        <fullName evidence="1">Uncharacterized protein</fullName>
    </submittedName>
</protein>
<gene>
    <name evidence="1" type="ORF">DLM75_22220</name>
</gene>
<reference evidence="2" key="1">
    <citation type="submission" date="2018-05" db="EMBL/GenBank/DDBJ databases">
        <title>Leptospira yasudae sp. nov. and Leptospira stimsonii sp. nov., two pathogenic species of the genus Leptospira isolated from environmental sources.</title>
        <authorList>
            <person name="Casanovas-Massana A."/>
            <person name="Hamond C."/>
            <person name="Santos L.A."/>
            <person name="Hacker K.P."/>
            <person name="Balassiano I."/>
            <person name="Medeiros M.A."/>
            <person name="Reis M.G."/>
            <person name="Ko A.I."/>
            <person name="Wunder E.A."/>
        </authorList>
    </citation>
    <scope>NUCLEOTIDE SEQUENCE [LARGE SCALE GENOMIC DNA]</scope>
    <source>
        <strain evidence="2">Yale</strain>
    </source>
</reference>
<dbReference type="EMBL" id="QHCT01000011">
    <property type="protein sequence ID" value="RHX84733.1"/>
    <property type="molecule type" value="Genomic_DNA"/>
</dbReference>
<accession>A0A396YRR7</accession>
<dbReference type="AlphaFoldDB" id="A0A396YRR7"/>
<evidence type="ECO:0000313" key="2">
    <source>
        <dbReference type="Proteomes" id="UP000265798"/>
    </source>
</evidence>